<reference evidence="2" key="1">
    <citation type="journal article" date="2014" name="Int. J. Syst. Evol. Microbiol.">
        <title>Complete genome sequence of Corynebacterium casei LMG S-19264T (=DSM 44701T), isolated from a smear-ripened cheese.</title>
        <authorList>
            <consortium name="US DOE Joint Genome Institute (JGI-PGF)"/>
            <person name="Walter F."/>
            <person name="Albersmeier A."/>
            <person name="Kalinowski J."/>
            <person name="Ruckert C."/>
        </authorList>
    </citation>
    <scope>NUCLEOTIDE SEQUENCE</scope>
    <source>
        <strain evidence="2">KCTC 12870</strain>
    </source>
</reference>
<dbReference type="Proteomes" id="UP000642829">
    <property type="component" value="Unassembled WGS sequence"/>
</dbReference>
<evidence type="ECO:0000313" key="3">
    <source>
        <dbReference type="Proteomes" id="UP000642829"/>
    </source>
</evidence>
<protein>
    <submittedName>
        <fullName evidence="2">Uncharacterized protein</fullName>
    </submittedName>
</protein>
<name>A0A8J3DJ32_9BACT</name>
<evidence type="ECO:0000313" key="2">
    <source>
        <dbReference type="EMBL" id="GHC05372.1"/>
    </source>
</evidence>
<sequence length="60" mass="7083">MFKRIIYDHWTHIVPILSFWLTFGVFLAITVRALFFKKDFVQRMGNLPLEDDANDAQPKA</sequence>
<keyword evidence="3" id="KW-1185">Reference proteome</keyword>
<keyword evidence="1" id="KW-0472">Membrane</keyword>
<keyword evidence="1" id="KW-1133">Transmembrane helix</keyword>
<accession>A0A8J3DJ32</accession>
<feature type="transmembrane region" description="Helical" evidence="1">
    <location>
        <begin position="12"/>
        <end position="35"/>
    </location>
</feature>
<reference evidence="2" key="2">
    <citation type="submission" date="2020-09" db="EMBL/GenBank/DDBJ databases">
        <authorList>
            <person name="Sun Q."/>
            <person name="Kim S."/>
        </authorList>
    </citation>
    <scope>NUCLEOTIDE SEQUENCE</scope>
    <source>
        <strain evidence="2">KCTC 12870</strain>
    </source>
</reference>
<dbReference type="AlphaFoldDB" id="A0A8J3DJ32"/>
<keyword evidence="1" id="KW-0812">Transmembrane</keyword>
<evidence type="ECO:0000256" key="1">
    <source>
        <dbReference type="SAM" id="Phobius"/>
    </source>
</evidence>
<organism evidence="2 3">
    <name type="scientific">Cerasicoccus arenae</name>
    <dbReference type="NCBI Taxonomy" id="424488"/>
    <lineage>
        <taxon>Bacteria</taxon>
        <taxon>Pseudomonadati</taxon>
        <taxon>Verrucomicrobiota</taxon>
        <taxon>Opitutia</taxon>
        <taxon>Puniceicoccales</taxon>
        <taxon>Cerasicoccaceae</taxon>
        <taxon>Cerasicoccus</taxon>
    </lineage>
</organism>
<proteinExistence type="predicted"/>
<gene>
    <name evidence="2" type="ORF">GCM10007047_22830</name>
</gene>
<dbReference type="RefSeq" id="WP_189515233.1">
    <property type="nucleotide sequence ID" value="NZ_BMXG01000014.1"/>
</dbReference>
<comment type="caution">
    <text evidence="2">The sequence shown here is derived from an EMBL/GenBank/DDBJ whole genome shotgun (WGS) entry which is preliminary data.</text>
</comment>
<dbReference type="EMBL" id="BMXG01000014">
    <property type="protein sequence ID" value="GHC05372.1"/>
    <property type="molecule type" value="Genomic_DNA"/>
</dbReference>